<sequence length="60" mass="6910">MGEYRKKLARALDLIDEAIDILRECAREDRVLADMLEDILYSLEEAGEQLSSLIEKRLGE</sequence>
<reference evidence="1" key="1">
    <citation type="journal article" date="2020" name="mSystems">
        <title>Genome- and Community-Level Interaction Insights into Carbon Utilization and Element Cycling Functions of Hydrothermarchaeota in Hydrothermal Sediment.</title>
        <authorList>
            <person name="Zhou Z."/>
            <person name="Liu Y."/>
            <person name="Xu W."/>
            <person name="Pan J."/>
            <person name="Luo Z.H."/>
            <person name="Li M."/>
        </authorList>
    </citation>
    <scope>NUCLEOTIDE SEQUENCE [LARGE SCALE GENOMIC DNA]</scope>
    <source>
        <strain evidence="1">SpSt-8</strain>
    </source>
</reference>
<comment type="caution">
    <text evidence="1">The sequence shown here is derived from an EMBL/GenBank/DDBJ whole genome shotgun (WGS) entry which is preliminary data.</text>
</comment>
<proteinExistence type="predicted"/>
<organism evidence="1">
    <name type="scientific">Thermofilum pendens</name>
    <dbReference type="NCBI Taxonomy" id="2269"/>
    <lineage>
        <taxon>Archaea</taxon>
        <taxon>Thermoproteota</taxon>
        <taxon>Thermoprotei</taxon>
        <taxon>Thermofilales</taxon>
        <taxon>Thermofilaceae</taxon>
        <taxon>Thermofilum</taxon>
    </lineage>
</organism>
<name>A0A7C3SML2_THEPE</name>
<gene>
    <name evidence="1" type="ORF">ENV88_00570</name>
</gene>
<evidence type="ECO:0000313" key="1">
    <source>
        <dbReference type="EMBL" id="HGB24557.1"/>
    </source>
</evidence>
<dbReference type="AlphaFoldDB" id="A0A7C3SML2"/>
<protein>
    <submittedName>
        <fullName evidence="1">Uncharacterized protein</fullName>
    </submittedName>
</protein>
<dbReference type="EMBL" id="DTIB01000017">
    <property type="protein sequence ID" value="HGB24557.1"/>
    <property type="molecule type" value="Genomic_DNA"/>
</dbReference>
<accession>A0A7C3SML2</accession>